<dbReference type="CDD" id="cd02440">
    <property type="entry name" value="AdoMet_MTases"/>
    <property type="match status" value="1"/>
</dbReference>
<dbReference type="PANTHER" id="PTHR43591:SF110">
    <property type="entry name" value="RHODANESE DOMAIN-CONTAINING PROTEIN"/>
    <property type="match status" value="1"/>
</dbReference>
<dbReference type="GO" id="GO:0008168">
    <property type="term" value="F:methyltransferase activity"/>
    <property type="evidence" value="ECO:0007669"/>
    <property type="project" value="UniProtKB-KW"/>
</dbReference>
<organism evidence="2">
    <name type="scientific">candidate division WOR-3 bacterium</name>
    <dbReference type="NCBI Taxonomy" id="2052148"/>
    <lineage>
        <taxon>Bacteria</taxon>
        <taxon>Bacteria division WOR-3</taxon>
    </lineage>
</organism>
<comment type="caution">
    <text evidence="2">The sequence shown here is derived from an EMBL/GenBank/DDBJ whole genome shotgun (WGS) entry which is preliminary data.</text>
</comment>
<name>A0A7C0XAT5_UNCW3</name>
<dbReference type="Pfam" id="PF13649">
    <property type="entry name" value="Methyltransf_25"/>
    <property type="match status" value="1"/>
</dbReference>
<dbReference type="GO" id="GO:0032259">
    <property type="term" value="P:methylation"/>
    <property type="evidence" value="ECO:0007669"/>
    <property type="project" value="UniProtKB-KW"/>
</dbReference>
<dbReference type="Gene3D" id="3.40.50.150">
    <property type="entry name" value="Vaccinia Virus protein VP39"/>
    <property type="match status" value="1"/>
</dbReference>
<dbReference type="PANTHER" id="PTHR43591">
    <property type="entry name" value="METHYLTRANSFERASE"/>
    <property type="match status" value="1"/>
</dbReference>
<dbReference type="InterPro" id="IPR041698">
    <property type="entry name" value="Methyltransf_25"/>
</dbReference>
<sequence length="261" mass="30729">MLTNKNLSKSYKREVTMEWWEKFFDEEMMKILFPEERWEVTENRCESLVKLLGLEPGSKILDLACGTGRYSIALAKRGYEVVGLDFSEIYIEKARKKAETEGVRIDFLKGDMRDLPFDGEFDAVLCLWTSFGYFEREEDHLKALKEARRALRPSGRFLLDISSYEALMRNFRETDWYEIEGGYLLDRRKWVPEKGRLESEWILVKRDGVKKYEMSLRLFTAYELIKLAREAGLVFLALFGDFEGNPKTLDSRRTVLLFEKG</sequence>
<feature type="domain" description="Methyltransferase" evidence="1">
    <location>
        <begin position="60"/>
        <end position="155"/>
    </location>
</feature>
<dbReference type="SUPFAM" id="SSF53335">
    <property type="entry name" value="S-adenosyl-L-methionine-dependent methyltransferases"/>
    <property type="match status" value="1"/>
</dbReference>
<gene>
    <name evidence="2" type="ORF">ENG67_02710</name>
</gene>
<dbReference type="EMBL" id="DRBW01000103">
    <property type="protein sequence ID" value="HDM90102.1"/>
    <property type="molecule type" value="Genomic_DNA"/>
</dbReference>
<reference evidence="2" key="1">
    <citation type="journal article" date="2020" name="mSystems">
        <title>Genome- and Community-Level Interaction Insights into Carbon Utilization and Element Cycling Functions of Hydrothermarchaeota in Hydrothermal Sediment.</title>
        <authorList>
            <person name="Zhou Z."/>
            <person name="Liu Y."/>
            <person name="Xu W."/>
            <person name="Pan J."/>
            <person name="Luo Z.H."/>
            <person name="Li M."/>
        </authorList>
    </citation>
    <scope>NUCLEOTIDE SEQUENCE [LARGE SCALE GENOMIC DNA]</scope>
    <source>
        <strain evidence="2">HyVt-237</strain>
    </source>
</reference>
<proteinExistence type="predicted"/>
<keyword evidence="2" id="KW-0489">Methyltransferase</keyword>
<evidence type="ECO:0000259" key="1">
    <source>
        <dbReference type="Pfam" id="PF13649"/>
    </source>
</evidence>
<protein>
    <submittedName>
        <fullName evidence="2">Class I SAM-dependent methyltransferase</fullName>
    </submittedName>
</protein>
<dbReference type="InterPro" id="IPR029063">
    <property type="entry name" value="SAM-dependent_MTases_sf"/>
</dbReference>
<evidence type="ECO:0000313" key="2">
    <source>
        <dbReference type="EMBL" id="HDM90102.1"/>
    </source>
</evidence>
<dbReference type="AlphaFoldDB" id="A0A7C0XAT5"/>
<dbReference type="Gene3D" id="2.20.25.110">
    <property type="entry name" value="S-adenosyl-L-methionine-dependent methyltransferases"/>
    <property type="match status" value="1"/>
</dbReference>
<dbReference type="Proteomes" id="UP000885931">
    <property type="component" value="Unassembled WGS sequence"/>
</dbReference>
<keyword evidence="2" id="KW-0808">Transferase</keyword>
<accession>A0A7C0XAT5</accession>